<dbReference type="OrthoDB" id="5102981at2759"/>
<feature type="compositionally biased region" description="Basic residues" evidence="1">
    <location>
        <begin position="14"/>
        <end position="24"/>
    </location>
</feature>
<feature type="compositionally biased region" description="Acidic residues" evidence="1">
    <location>
        <begin position="360"/>
        <end position="370"/>
    </location>
</feature>
<feature type="region of interest" description="Disordered" evidence="1">
    <location>
        <begin position="200"/>
        <end position="299"/>
    </location>
</feature>
<evidence type="ECO:0000313" key="3">
    <source>
        <dbReference type="Proteomes" id="UP000717696"/>
    </source>
</evidence>
<evidence type="ECO:0008006" key="4">
    <source>
        <dbReference type="Google" id="ProtNLM"/>
    </source>
</evidence>
<reference evidence="2" key="1">
    <citation type="journal article" date="2021" name="Nat. Commun.">
        <title>Genetic determinants of endophytism in the Arabidopsis root mycobiome.</title>
        <authorList>
            <person name="Mesny F."/>
            <person name="Miyauchi S."/>
            <person name="Thiergart T."/>
            <person name="Pickel B."/>
            <person name="Atanasova L."/>
            <person name="Karlsson M."/>
            <person name="Huettel B."/>
            <person name="Barry K.W."/>
            <person name="Haridas S."/>
            <person name="Chen C."/>
            <person name="Bauer D."/>
            <person name="Andreopoulos W."/>
            <person name="Pangilinan J."/>
            <person name="LaButti K."/>
            <person name="Riley R."/>
            <person name="Lipzen A."/>
            <person name="Clum A."/>
            <person name="Drula E."/>
            <person name="Henrissat B."/>
            <person name="Kohler A."/>
            <person name="Grigoriev I.V."/>
            <person name="Martin F.M."/>
            <person name="Hacquard S."/>
        </authorList>
    </citation>
    <scope>NUCLEOTIDE SEQUENCE</scope>
    <source>
        <strain evidence="2">MPI-CAGE-AT-0021</strain>
    </source>
</reference>
<dbReference type="InterPro" id="IPR001005">
    <property type="entry name" value="SANT/Myb"/>
</dbReference>
<dbReference type="AlphaFoldDB" id="A0A9P9DS71"/>
<dbReference type="EMBL" id="JAGMUU010000024">
    <property type="protein sequence ID" value="KAH7124959.1"/>
    <property type="molecule type" value="Genomic_DNA"/>
</dbReference>
<proteinExistence type="predicted"/>
<feature type="compositionally biased region" description="Polar residues" evidence="1">
    <location>
        <begin position="336"/>
        <end position="353"/>
    </location>
</feature>
<evidence type="ECO:0000256" key="1">
    <source>
        <dbReference type="SAM" id="MobiDB-lite"/>
    </source>
</evidence>
<comment type="caution">
    <text evidence="2">The sequence shown here is derived from an EMBL/GenBank/DDBJ whole genome shotgun (WGS) entry which is preliminary data.</text>
</comment>
<feature type="region of interest" description="Disordered" evidence="1">
    <location>
        <begin position="1"/>
        <end position="59"/>
    </location>
</feature>
<dbReference type="Proteomes" id="UP000717696">
    <property type="component" value="Unassembled WGS sequence"/>
</dbReference>
<feature type="compositionally biased region" description="Polar residues" evidence="1">
    <location>
        <begin position="377"/>
        <end position="388"/>
    </location>
</feature>
<accession>A0A9P9DS71</accession>
<protein>
    <recommendedName>
        <fullName evidence="4">Myb-like domain-containing protein</fullName>
    </recommendedName>
</protein>
<evidence type="ECO:0000313" key="2">
    <source>
        <dbReference type="EMBL" id="KAH7124959.1"/>
    </source>
</evidence>
<sequence length="446" mass="48652">MMSLKIKPYDPFRQKRRADRKQHVKPHEWTEQSASGSPDEDRLRRNTPRRTADDDDCSPIEESDIIRDLFASFPSEEECLSLCFPATDVSSACTPASACSLGYQTGVFVWRGQDSDIGVEDDRLDSISDMANFTTSDATPKAVLNGGDLCRSHDLSAPISGNTCAQGASALELNNEILDQSAEKFGILASAATQARLSCKEGDDHSTNGHETAVGIDSDEALPWSDTKASSPKRSLQDSDGPVKRLRSSDLHTDSSPRLESDHLTPTLTPGVNRSTDQPSQVTAAVSQPFRPGYPLSQRPELMLMPTGQADSVRLGLLEIQRIVSSLLGQLGPGQDPQNISSERSVQSNTASSDGAEMLASDDSDDDSRDDIDRDSAGTSELGTGSPKSTRHKSTQRCKWTKEEEDLLRRLKNIGTLSDIQIARKLDRSENGVKQHWYIMSRATQG</sequence>
<keyword evidence="3" id="KW-1185">Reference proteome</keyword>
<feature type="region of interest" description="Disordered" evidence="1">
    <location>
        <begin position="330"/>
        <end position="400"/>
    </location>
</feature>
<name>A0A9P9DS71_9HYPO</name>
<feature type="compositionally biased region" description="Basic and acidic residues" evidence="1">
    <location>
        <begin position="235"/>
        <end position="263"/>
    </location>
</feature>
<feature type="compositionally biased region" description="Polar residues" evidence="1">
    <location>
        <begin position="264"/>
        <end position="286"/>
    </location>
</feature>
<gene>
    <name evidence="2" type="ORF">B0J13DRAFT_150410</name>
</gene>
<dbReference type="CDD" id="cd00167">
    <property type="entry name" value="SANT"/>
    <property type="match status" value="1"/>
</dbReference>
<organism evidence="2 3">
    <name type="scientific">Dactylonectria estremocensis</name>
    <dbReference type="NCBI Taxonomy" id="1079267"/>
    <lineage>
        <taxon>Eukaryota</taxon>
        <taxon>Fungi</taxon>
        <taxon>Dikarya</taxon>
        <taxon>Ascomycota</taxon>
        <taxon>Pezizomycotina</taxon>
        <taxon>Sordariomycetes</taxon>
        <taxon>Hypocreomycetidae</taxon>
        <taxon>Hypocreales</taxon>
        <taxon>Nectriaceae</taxon>
        <taxon>Dactylonectria</taxon>
    </lineage>
</organism>